<dbReference type="EMBL" id="CP036498">
    <property type="protein sequence ID" value="QUS39130.1"/>
    <property type="molecule type" value="Genomic_DNA"/>
</dbReference>
<keyword evidence="2" id="KW-0489">Methyltransferase</keyword>
<organism evidence="2 3">
    <name type="scientific">Tardiphaga alba</name>
    <dbReference type="NCBI Taxonomy" id="340268"/>
    <lineage>
        <taxon>Bacteria</taxon>
        <taxon>Pseudomonadati</taxon>
        <taxon>Pseudomonadota</taxon>
        <taxon>Alphaproteobacteria</taxon>
        <taxon>Hyphomicrobiales</taxon>
        <taxon>Nitrobacteraceae</taxon>
        <taxon>Tardiphaga</taxon>
    </lineage>
</organism>
<dbReference type="Proteomes" id="UP000682843">
    <property type="component" value="Chromosome"/>
</dbReference>
<protein>
    <submittedName>
        <fullName evidence="2">Class I SAM-dependent methyltransferase</fullName>
    </submittedName>
</protein>
<dbReference type="SUPFAM" id="SSF53335">
    <property type="entry name" value="S-adenosyl-L-methionine-dependent methyltransferases"/>
    <property type="match status" value="1"/>
</dbReference>
<dbReference type="CDD" id="cd02440">
    <property type="entry name" value="AdoMet_MTases"/>
    <property type="match status" value="1"/>
</dbReference>
<proteinExistence type="predicted"/>
<feature type="domain" description="Methyltransferase" evidence="1">
    <location>
        <begin position="76"/>
        <end position="158"/>
    </location>
</feature>
<gene>
    <name evidence="2" type="ORF">RPMA_09980</name>
</gene>
<evidence type="ECO:0000313" key="2">
    <source>
        <dbReference type="EMBL" id="QUS39130.1"/>
    </source>
</evidence>
<keyword evidence="2" id="KW-0808">Transferase</keyword>
<dbReference type="InterPro" id="IPR041698">
    <property type="entry name" value="Methyltransf_25"/>
</dbReference>
<dbReference type="Pfam" id="PF13649">
    <property type="entry name" value="Methyltransf_25"/>
    <property type="match status" value="1"/>
</dbReference>
<dbReference type="GO" id="GO:0008168">
    <property type="term" value="F:methyltransferase activity"/>
    <property type="evidence" value="ECO:0007669"/>
    <property type="project" value="UniProtKB-KW"/>
</dbReference>
<accession>A0ABX8A9R1</accession>
<reference evidence="2 3" key="1">
    <citation type="submission" date="2019-02" db="EMBL/GenBank/DDBJ databases">
        <title>Emended description of the genus Rhodopseudomonas and description of Rhodopseudomonas albus sp. nov., a non-phototrophic, heavy-metal-tolerant bacterium isolated from garden soil.</title>
        <authorList>
            <person name="Bao Z."/>
            <person name="Cao W.W."/>
            <person name="Sato Y."/>
            <person name="Nishizawa T."/>
            <person name="Zhao J."/>
            <person name="Guo Y."/>
            <person name="Ohta H."/>
        </authorList>
    </citation>
    <scope>NUCLEOTIDE SEQUENCE [LARGE SCALE GENOMIC DNA]</scope>
    <source>
        <strain evidence="2 3">SK50-23</strain>
    </source>
</reference>
<dbReference type="RefSeq" id="WP_211912675.1">
    <property type="nucleotide sequence ID" value="NZ_CP036498.1"/>
</dbReference>
<evidence type="ECO:0000313" key="3">
    <source>
        <dbReference type="Proteomes" id="UP000682843"/>
    </source>
</evidence>
<evidence type="ECO:0000259" key="1">
    <source>
        <dbReference type="Pfam" id="PF13649"/>
    </source>
</evidence>
<sequence length="227" mass="26311">MSLPEKLVDKFYHARGAHHAWEAEVTRRADGLQLTIDREFFFHMNPLYEPRLAMQYVVGRYEAAYDALADLKPKSVLEIGCAHGLSTWLMTSYAERVVGLDIGPSRVAVGRHLFPEVEFVQEDWLAYLERTGEVFDVIVSSHGPIIWHDALPRFCKNYINVGYRTTEWAQWLRGSHKIAGRQLSFSTTHWSADNAGTRGKSYWRYFFRRNYLKEARHAVTNGYLLPI</sequence>
<dbReference type="GO" id="GO:0032259">
    <property type="term" value="P:methylation"/>
    <property type="evidence" value="ECO:0007669"/>
    <property type="project" value="UniProtKB-KW"/>
</dbReference>
<dbReference type="Gene3D" id="3.40.50.150">
    <property type="entry name" value="Vaccinia Virus protein VP39"/>
    <property type="match status" value="1"/>
</dbReference>
<dbReference type="InterPro" id="IPR029063">
    <property type="entry name" value="SAM-dependent_MTases_sf"/>
</dbReference>
<name>A0ABX8A9R1_9BRAD</name>
<keyword evidence="3" id="KW-1185">Reference proteome</keyword>